<proteinExistence type="inferred from homology"/>
<dbReference type="GO" id="GO:0016020">
    <property type="term" value="C:membrane"/>
    <property type="evidence" value="ECO:0007669"/>
    <property type="project" value="UniProtKB-SubCell"/>
</dbReference>
<evidence type="ECO:0000256" key="9">
    <source>
        <dbReference type="ARBA" id="ARBA00022989"/>
    </source>
</evidence>
<keyword evidence="12" id="KW-0594">Phospholipid biosynthesis</keyword>
<dbReference type="PANTHER" id="PTHR13906:SF14">
    <property type="entry name" value="LYSOPHOSPHOLIPID ACYLTRANSFERASE 5"/>
    <property type="match status" value="1"/>
</dbReference>
<evidence type="ECO:0000256" key="13">
    <source>
        <dbReference type="ARBA" id="ARBA00023264"/>
    </source>
</evidence>
<feature type="transmembrane region" description="Helical" evidence="19">
    <location>
        <begin position="23"/>
        <end position="40"/>
    </location>
</feature>
<dbReference type="GO" id="GO:0047184">
    <property type="term" value="F:1-acylglycerophosphocholine O-acyltransferase activity"/>
    <property type="evidence" value="ECO:0007669"/>
    <property type="project" value="UniProtKB-EC"/>
</dbReference>
<evidence type="ECO:0000256" key="10">
    <source>
        <dbReference type="ARBA" id="ARBA00023098"/>
    </source>
</evidence>
<keyword evidence="11 19" id="KW-0472">Membrane</keyword>
<feature type="transmembrane region" description="Helical" evidence="19">
    <location>
        <begin position="404"/>
        <end position="427"/>
    </location>
</feature>
<sequence length="470" mass="54491">MASAQTSPIGLSKLSEYLDVPEPALRLICSLLLGFPLALVHRYTLYGKNAKYQHIYFIACGLAIGFWNYEWNVVHSAAALCVTYLTLKIFGSTVISVTITFIFNMAYLLIGYYMTSTNDYDIKWTMPQCVLTLRLIGLAFDLMDGQKPEDKQSAMQKLTALKVQPSFLEMAAYTYFPGSFLVGPQFSMRRYLDYVHGVLLKSESESAKLPNCVAVGFGRAAIGLIYLAIFQIGTRYISDQYLLSSEFLKQNFFMRCILLGFWGRFNLYKYISCWLITEGVCIVFGLTYNGKNDKGRVKWNGCANVKLRVFENATTFGHYILSFNINTNNWCAEYIYKRLRFLGSKLYSQVVTLLFLAIWHGFHSGYYFCFFMEFIIMYLEKDITPYLEKNQKIQKFMEYLPARILIWLHLKLYTLVFMGYSLIPFVFLSVEKYTRSYASVYYVGHIIFLTYPLVAPYIKRLLREPRPHTE</sequence>
<protein>
    <recommendedName>
        <fullName evidence="18">Lysophospholipid acyltransferase 5</fullName>
        <ecNumber evidence="16">2.3.1.23</ecNumber>
        <ecNumber evidence="17">2.3.1.n6</ecNumber>
    </recommendedName>
</protein>
<dbReference type="GeneID" id="107272299"/>
<keyword evidence="8" id="KW-0256">Endoplasmic reticulum</keyword>
<feature type="transmembrane region" description="Helical" evidence="19">
    <location>
        <begin position="439"/>
        <end position="458"/>
    </location>
</feature>
<keyword evidence="7 19" id="KW-0812">Transmembrane</keyword>
<keyword evidence="20" id="KW-1185">Reference proteome</keyword>
<dbReference type="Pfam" id="PF03062">
    <property type="entry name" value="MBOAT"/>
    <property type="match status" value="1"/>
</dbReference>
<comment type="pathway">
    <text evidence="15">Phospholipid metabolism.</text>
</comment>
<feature type="transmembrane region" description="Helical" evidence="19">
    <location>
        <begin position="267"/>
        <end position="288"/>
    </location>
</feature>
<keyword evidence="10" id="KW-0443">Lipid metabolism</keyword>
<dbReference type="EC" id="2.3.1.n6" evidence="17"/>
<evidence type="ECO:0000256" key="2">
    <source>
        <dbReference type="ARBA" id="ARBA00004240"/>
    </source>
</evidence>
<dbReference type="Proteomes" id="UP000694920">
    <property type="component" value="Unplaced"/>
</dbReference>
<dbReference type="CTD" id="10763"/>
<feature type="transmembrane region" description="Helical" evidence="19">
    <location>
        <begin position="52"/>
        <end position="69"/>
    </location>
</feature>
<dbReference type="GO" id="GO:0006656">
    <property type="term" value="P:phosphatidylcholine biosynthetic process"/>
    <property type="evidence" value="ECO:0007669"/>
    <property type="project" value="TreeGrafter"/>
</dbReference>
<dbReference type="PANTHER" id="PTHR13906">
    <property type="entry name" value="PORCUPINE"/>
    <property type="match status" value="1"/>
</dbReference>
<feature type="transmembrane region" description="Helical" evidence="19">
    <location>
        <begin position="89"/>
        <end position="113"/>
    </location>
</feature>
<reference evidence="21" key="1">
    <citation type="submission" date="2025-08" db="UniProtKB">
        <authorList>
            <consortium name="RefSeq"/>
        </authorList>
    </citation>
    <scope>IDENTIFICATION</scope>
</reference>
<comment type="subcellular location">
    <subcellularLocation>
        <location evidence="2">Endoplasmic reticulum</location>
    </subcellularLocation>
    <subcellularLocation>
        <location evidence="1">Membrane</location>
        <topology evidence="1">Multi-pass membrane protein</topology>
    </subcellularLocation>
</comment>
<name>A0AAJ7C8U7_CEPCN</name>
<accession>A0AAJ7C8U7</accession>
<evidence type="ECO:0000256" key="14">
    <source>
        <dbReference type="ARBA" id="ARBA00023315"/>
    </source>
</evidence>
<evidence type="ECO:0000256" key="7">
    <source>
        <dbReference type="ARBA" id="ARBA00022692"/>
    </source>
</evidence>
<evidence type="ECO:0000256" key="5">
    <source>
        <dbReference type="ARBA" id="ARBA00022516"/>
    </source>
</evidence>
<evidence type="ECO:0000256" key="19">
    <source>
        <dbReference type="SAM" id="Phobius"/>
    </source>
</evidence>
<evidence type="ECO:0000256" key="6">
    <source>
        <dbReference type="ARBA" id="ARBA00022679"/>
    </source>
</evidence>
<evidence type="ECO:0000256" key="16">
    <source>
        <dbReference type="ARBA" id="ARBA00026120"/>
    </source>
</evidence>
<keyword evidence="5" id="KW-0444">Lipid biosynthesis</keyword>
<organism evidence="20 21">
    <name type="scientific">Cephus cinctus</name>
    <name type="common">Wheat stem sawfly</name>
    <dbReference type="NCBI Taxonomy" id="211228"/>
    <lineage>
        <taxon>Eukaryota</taxon>
        <taxon>Metazoa</taxon>
        <taxon>Ecdysozoa</taxon>
        <taxon>Arthropoda</taxon>
        <taxon>Hexapoda</taxon>
        <taxon>Insecta</taxon>
        <taxon>Pterygota</taxon>
        <taxon>Neoptera</taxon>
        <taxon>Endopterygota</taxon>
        <taxon>Hymenoptera</taxon>
        <taxon>Cephoidea</taxon>
        <taxon>Cephidae</taxon>
        <taxon>Cephus</taxon>
    </lineage>
</organism>
<keyword evidence="9 19" id="KW-1133">Transmembrane helix</keyword>
<evidence type="ECO:0000313" key="20">
    <source>
        <dbReference type="Proteomes" id="UP000694920"/>
    </source>
</evidence>
<evidence type="ECO:0000313" key="21">
    <source>
        <dbReference type="RefSeq" id="XP_015604805.1"/>
    </source>
</evidence>
<evidence type="ECO:0000256" key="3">
    <source>
        <dbReference type="ARBA" id="ARBA00005074"/>
    </source>
</evidence>
<feature type="transmembrane region" description="Helical" evidence="19">
    <location>
        <begin position="342"/>
        <end position="359"/>
    </location>
</feature>
<comment type="pathway">
    <text evidence="3">Lipid metabolism; phospholipid metabolism.</text>
</comment>
<dbReference type="EC" id="2.3.1.23" evidence="16"/>
<dbReference type="GO" id="GO:0071617">
    <property type="term" value="F:lysophospholipid acyltransferase activity"/>
    <property type="evidence" value="ECO:0007669"/>
    <property type="project" value="TreeGrafter"/>
</dbReference>
<evidence type="ECO:0000256" key="4">
    <source>
        <dbReference type="ARBA" id="ARBA00010323"/>
    </source>
</evidence>
<dbReference type="GO" id="GO:0005783">
    <property type="term" value="C:endoplasmic reticulum"/>
    <property type="evidence" value="ECO:0007669"/>
    <property type="project" value="UniProtKB-SubCell"/>
</dbReference>
<evidence type="ECO:0000256" key="1">
    <source>
        <dbReference type="ARBA" id="ARBA00004141"/>
    </source>
</evidence>
<evidence type="ECO:0000256" key="12">
    <source>
        <dbReference type="ARBA" id="ARBA00023209"/>
    </source>
</evidence>
<evidence type="ECO:0000256" key="11">
    <source>
        <dbReference type="ARBA" id="ARBA00023136"/>
    </source>
</evidence>
<evidence type="ECO:0000256" key="18">
    <source>
        <dbReference type="ARBA" id="ARBA00039721"/>
    </source>
</evidence>
<evidence type="ECO:0000256" key="17">
    <source>
        <dbReference type="ARBA" id="ARBA00038923"/>
    </source>
</evidence>
<evidence type="ECO:0000256" key="15">
    <source>
        <dbReference type="ARBA" id="ARBA00025707"/>
    </source>
</evidence>
<gene>
    <name evidence="21" type="primary">LOC107272299</name>
</gene>
<dbReference type="GO" id="GO:0030258">
    <property type="term" value="P:lipid modification"/>
    <property type="evidence" value="ECO:0007669"/>
    <property type="project" value="TreeGrafter"/>
</dbReference>
<keyword evidence="13" id="KW-1208">Phospholipid metabolism</keyword>
<comment type="similarity">
    <text evidence="4">Belongs to the membrane-bound acyltransferase family.</text>
</comment>
<dbReference type="AlphaFoldDB" id="A0AAJ7C8U7"/>
<dbReference type="InterPro" id="IPR049941">
    <property type="entry name" value="LPLAT_7/PORCN-like"/>
</dbReference>
<dbReference type="InterPro" id="IPR004299">
    <property type="entry name" value="MBOAT_fam"/>
</dbReference>
<dbReference type="RefSeq" id="XP_015604805.1">
    <property type="nucleotide sequence ID" value="XM_015749319.2"/>
</dbReference>
<keyword evidence="6" id="KW-0808">Transferase</keyword>
<evidence type="ECO:0000256" key="8">
    <source>
        <dbReference type="ARBA" id="ARBA00022824"/>
    </source>
</evidence>
<feature type="transmembrane region" description="Helical" evidence="19">
    <location>
        <begin position="209"/>
        <end position="232"/>
    </location>
</feature>
<keyword evidence="14 21" id="KW-0012">Acyltransferase</keyword>
<dbReference type="KEGG" id="ccin:107272299"/>